<keyword evidence="10" id="KW-1185">Reference proteome</keyword>
<evidence type="ECO:0000256" key="7">
    <source>
        <dbReference type="PROSITE-ProRule" id="PRU00042"/>
    </source>
</evidence>
<gene>
    <name evidence="9" type="ORF">PENTCL1PPCAC_1835</name>
</gene>
<feature type="non-terminal residue" evidence="9">
    <location>
        <position position="1"/>
    </location>
</feature>
<sequence length="217" mass="25475">DPRKKEFECEVCGKILSGNQSLKKHKTTHQDDNDPEQAAEKRPFKCEKCEKTFRNAANLKNHWNTHTGNLFFTVIRKLFSSGEYPLHCNLCTRGYTSNWLLKKHMKNHLDDDDPRKKEFGCEICGKFLSTPATLRNHMQTHLAQGDPHRDECMCDICGKSLFDQHKQTHLVYFEGNYPFKCELRSLGVNTKRDLKRHMECHQKGTIKKYKREDTMKL</sequence>
<keyword evidence="6" id="KW-0539">Nucleus</keyword>
<dbReference type="Pfam" id="PF00096">
    <property type="entry name" value="zf-C2H2"/>
    <property type="match status" value="4"/>
</dbReference>
<keyword evidence="3" id="KW-0677">Repeat</keyword>
<dbReference type="Gene3D" id="3.30.160.60">
    <property type="entry name" value="Classic Zinc Finger"/>
    <property type="match status" value="4"/>
</dbReference>
<feature type="domain" description="C2H2-type" evidence="8">
    <location>
        <begin position="7"/>
        <end position="34"/>
    </location>
</feature>
<dbReference type="GO" id="GO:1990837">
    <property type="term" value="F:sequence-specific double-stranded DNA binding"/>
    <property type="evidence" value="ECO:0007669"/>
    <property type="project" value="UniProtKB-ARBA"/>
</dbReference>
<keyword evidence="2" id="KW-0479">Metal-binding</keyword>
<dbReference type="AlphaFoldDB" id="A0AAV5SBE0"/>
<evidence type="ECO:0000256" key="1">
    <source>
        <dbReference type="ARBA" id="ARBA00004123"/>
    </source>
</evidence>
<dbReference type="PANTHER" id="PTHR24394:SF29">
    <property type="entry name" value="MYONEURIN"/>
    <property type="match status" value="1"/>
</dbReference>
<organism evidence="9 10">
    <name type="scientific">Pristionchus entomophagus</name>
    <dbReference type="NCBI Taxonomy" id="358040"/>
    <lineage>
        <taxon>Eukaryota</taxon>
        <taxon>Metazoa</taxon>
        <taxon>Ecdysozoa</taxon>
        <taxon>Nematoda</taxon>
        <taxon>Chromadorea</taxon>
        <taxon>Rhabditida</taxon>
        <taxon>Rhabditina</taxon>
        <taxon>Diplogasteromorpha</taxon>
        <taxon>Diplogasteroidea</taxon>
        <taxon>Neodiplogasteridae</taxon>
        <taxon>Pristionchus</taxon>
    </lineage>
</organism>
<name>A0AAV5SBE0_9BILA</name>
<keyword evidence="4 7" id="KW-0863">Zinc-finger</keyword>
<feature type="domain" description="C2H2-type" evidence="8">
    <location>
        <begin position="44"/>
        <end position="68"/>
    </location>
</feature>
<feature type="non-terminal residue" evidence="9">
    <location>
        <position position="217"/>
    </location>
</feature>
<evidence type="ECO:0000313" key="9">
    <source>
        <dbReference type="EMBL" id="GMS79660.1"/>
    </source>
</evidence>
<comment type="caution">
    <text evidence="9">The sequence shown here is derived from an EMBL/GenBank/DDBJ whole genome shotgun (WGS) entry which is preliminary data.</text>
</comment>
<comment type="subcellular location">
    <subcellularLocation>
        <location evidence="1">Nucleus</location>
    </subcellularLocation>
</comment>
<evidence type="ECO:0000256" key="6">
    <source>
        <dbReference type="ARBA" id="ARBA00023242"/>
    </source>
</evidence>
<protein>
    <recommendedName>
        <fullName evidence="8">C2H2-type domain-containing protein</fullName>
    </recommendedName>
</protein>
<keyword evidence="5" id="KW-0862">Zinc</keyword>
<feature type="domain" description="C2H2-type" evidence="8">
    <location>
        <begin position="119"/>
        <end position="146"/>
    </location>
</feature>
<dbReference type="GO" id="GO:0000981">
    <property type="term" value="F:DNA-binding transcription factor activity, RNA polymerase II-specific"/>
    <property type="evidence" value="ECO:0007669"/>
    <property type="project" value="TreeGrafter"/>
</dbReference>
<evidence type="ECO:0000259" key="8">
    <source>
        <dbReference type="PROSITE" id="PS50157"/>
    </source>
</evidence>
<dbReference type="InterPro" id="IPR013087">
    <property type="entry name" value="Znf_C2H2_type"/>
</dbReference>
<evidence type="ECO:0000256" key="3">
    <source>
        <dbReference type="ARBA" id="ARBA00022737"/>
    </source>
</evidence>
<dbReference type="SMART" id="SM00355">
    <property type="entry name" value="ZnF_C2H2"/>
    <property type="match status" value="6"/>
</dbReference>
<evidence type="ECO:0000256" key="5">
    <source>
        <dbReference type="ARBA" id="ARBA00022833"/>
    </source>
</evidence>
<dbReference type="EMBL" id="BTSX01000001">
    <property type="protein sequence ID" value="GMS79660.1"/>
    <property type="molecule type" value="Genomic_DNA"/>
</dbReference>
<proteinExistence type="predicted"/>
<dbReference type="GO" id="GO:0005634">
    <property type="term" value="C:nucleus"/>
    <property type="evidence" value="ECO:0007669"/>
    <property type="project" value="UniProtKB-SubCell"/>
</dbReference>
<dbReference type="SUPFAM" id="SSF57667">
    <property type="entry name" value="beta-beta-alpha zinc fingers"/>
    <property type="match status" value="3"/>
</dbReference>
<accession>A0AAV5SBE0</accession>
<reference evidence="9" key="1">
    <citation type="submission" date="2023-10" db="EMBL/GenBank/DDBJ databases">
        <title>Genome assembly of Pristionchus species.</title>
        <authorList>
            <person name="Yoshida K."/>
            <person name="Sommer R.J."/>
        </authorList>
    </citation>
    <scope>NUCLEOTIDE SEQUENCE</scope>
    <source>
        <strain evidence="9">RS0144</strain>
    </source>
</reference>
<evidence type="ECO:0000256" key="2">
    <source>
        <dbReference type="ARBA" id="ARBA00022723"/>
    </source>
</evidence>
<evidence type="ECO:0000256" key="4">
    <source>
        <dbReference type="ARBA" id="ARBA00022771"/>
    </source>
</evidence>
<feature type="domain" description="C2H2-type" evidence="8">
    <location>
        <begin position="86"/>
        <end position="113"/>
    </location>
</feature>
<dbReference type="PROSITE" id="PS50157">
    <property type="entry name" value="ZINC_FINGER_C2H2_2"/>
    <property type="match status" value="4"/>
</dbReference>
<dbReference type="FunFam" id="3.30.160.60:FF:000303">
    <property type="entry name" value="Zinc finger protein 41"/>
    <property type="match status" value="1"/>
</dbReference>
<dbReference type="Proteomes" id="UP001432027">
    <property type="component" value="Unassembled WGS sequence"/>
</dbReference>
<dbReference type="InterPro" id="IPR036236">
    <property type="entry name" value="Znf_C2H2_sf"/>
</dbReference>
<dbReference type="PROSITE" id="PS00028">
    <property type="entry name" value="ZINC_FINGER_C2H2_1"/>
    <property type="match status" value="4"/>
</dbReference>
<dbReference type="PANTHER" id="PTHR24394">
    <property type="entry name" value="ZINC FINGER PROTEIN"/>
    <property type="match status" value="1"/>
</dbReference>
<dbReference type="GO" id="GO:0008270">
    <property type="term" value="F:zinc ion binding"/>
    <property type="evidence" value="ECO:0007669"/>
    <property type="project" value="UniProtKB-KW"/>
</dbReference>
<evidence type="ECO:0000313" key="10">
    <source>
        <dbReference type="Proteomes" id="UP001432027"/>
    </source>
</evidence>